<feature type="region of interest" description="Disordered" evidence="2">
    <location>
        <begin position="1"/>
        <end position="27"/>
    </location>
</feature>
<dbReference type="EMBL" id="MU001500">
    <property type="protein sequence ID" value="KAF2444757.1"/>
    <property type="molecule type" value="Genomic_DNA"/>
</dbReference>
<feature type="coiled-coil region" evidence="1">
    <location>
        <begin position="71"/>
        <end position="98"/>
    </location>
</feature>
<dbReference type="AlphaFoldDB" id="A0A9P4UD30"/>
<evidence type="ECO:0000313" key="3">
    <source>
        <dbReference type="EMBL" id="KAF2444757.1"/>
    </source>
</evidence>
<organism evidence="3 4">
    <name type="scientific">Karstenula rhodostoma CBS 690.94</name>
    <dbReference type="NCBI Taxonomy" id="1392251"/>
    <lineage>
        <taxon>Eukaryota</taxon>
        <taxon>Fungi</taxon>
        <taxon>Dikarya</taxon>
        <taxon>Ascomycota</taxon>
        <taxon>Pezizomycotina</taxon>
        <taxon>Dothideomycetes</taxon>
        <taxon>Pleosporomycetidae</taxon>
        <taxon>Pleosporales</taxon>
        <taxon>Massarineae</taxon>
        <taxon>Didymosphaeriaceae</taxon>
        <taxon>Karstenula</taxon>
    </lineage>
</organism>
<evidence type="ECO:0000313" key="4">
    <source>
        <dbReference type="Proteomes" id="UP000799764"/>
    </source>
</evidence>
<evidence type="ECO:0000256" key="1">
    <source>
        <dbReference type="SAM" id="Coils"/>
    </source>
</evidence>
<evidence type="ECO:0000256" key="2">
    <source>
        <dbReference type="SAM" id="MobiDB-lite"/>
    </source>
</evidence>
<keyword evidence="1" id="KW-0175">Coiled coil</keyword>
<gene>
    <name evidence="3" type="ORF">P171DRAFT_484849</name>
</gene>
<sequence length="181" mass="21386">MGSILSALTGTRKKQKDPTSNNRYPPGSIDVKVFEKVDEMLRKDPATIGWILTHLDQLYNGIRVEERYKKGQQLIRDIATLKDKYNTLREDLEVEEKKEDPKTDDLDLQNAFELQKELLENEEDIRKRIYVPFPVTIFPELDKQTSFMVSLLRDIPEEHRERYLLTVLEWSRTARKHKELA</sequence>
<comment type="caution">
    <text evidence="3">The sequence shown here is derived from an EMBL/GenBank/DDBJ whole genome shotgun (WGS) entry which is preliminary data.</text>
</comment>
<proteinExistence type="predicted"/>
<dbReference type="Proteomes" id="UP000799764">
    <property type="component" value="Unassembled WGS sequence"/>
</dbReference>
<reference evidence="3" key="1">
    <citation type="journal article" date="2020" name="Stud. Mycol.">
        <title>101 Dothideomycetes genomes: a test case for predicting lifestyles and emergence of pathogens.</title>
        <authorList>
            <person name="Haridas S."/>
            <person name="Albert R."/>
            <person name="Binder M."/>
            <person name="Bloem J."/>
            <person name="Labutti K."/>
            <person name="Salamov A."/>
            <person name="Andreopoulos B."/>
            <person name="Baker S."/>
            <person name="Barry K."/>
            <person name="Bills G."/>
            <person name="Bluhm B."/>
            <person name="Cannon C."/>
            <person name="Castanera R."/>
            <person name="Culley D."/>
            <person name="Daum C."/>
            <person name="Ezra D."/>
            <person name="Gonzalez J."/>
            <person name="Henrissat B."/>
            <person name="Kuo A."/>
            <person name="Liang C."/>
            <person name="Lipzen A."/>
            <person name="Lutzoni F."/>
            <person name="Magnuson J."/>
            <person name="Mondo S."/>
            <person name="Nolan M."/>
            <person name="Ohm R."/>
            <person name="Pangilinan J."/>
            <person name="Park H.-J."/>
            <person name="Ramirez L."/>
            <person name="Alfaro M."/>
            <person name="Sun H."/>
            <person name="Tritt A."/>
            <person name="Yoshinaga Y."/>
            <person name="Zwiers L.-H."/>
            <person name="Turgeon B."/>
            <person name="Goodwin S."/>
            <person name="Spatafora J."/>
            <person name="Crous P."/>
            <person name="Grigoriev I."/>
        </authorList>
    </citation>
    <scope>NUCLEOTIDE SEQUENCE</scope>
    <source>
        <strain evidence="3">CBS 690.94</strain>
    </source>
</reference>
<accession>A0A9P4UD30</accession>
<protein>
    <submittedName>
        <fullName evidence="3">Uncharacterized protein</fullName>
    </submittedName>
</protein>
<name>A0A9P4UD30_9PLEO</name>
<keyword evidence="4" id="KW-1185">Reference proteome</keyword>